<proteinExistence type="predicted"/>
<dbReference type="KEGG" id="meh:M301_0993"/>
<name>D7DQ06_METV0</name>
<evidence type="ECO:0000313" key="2">
    <source>
        <dbReference type="EMBL" id="ADI29377.1"/>
    </source>
</evidence>
<accession>D7DQ06</accession>
<dbReference type="Gene3D" id="1.25.40.10">
    <property type="entry name" value="Tetratricopeptide repeat domain"/>
    <property type="match status" value="1"/>
</dbReference>
<dbReference type="SUPFAM" id="SSF53335">
    <property type="entry name" value="S-adenosyl-L-methionine-dependent methyltransferases"/>
    <property type="match status" value="1"/>
</dbReference>
<dbReference type="InterPro" id="IPR011990">
    <property type="entry name" value="TPR-like_helical_dom_sf"/>
</dbReference>
<dbReference type="OrthoDB" id="9796760at2"/>
<dbReference type="eggNOG" id="COG0457">
    <property type="taxonomic scope" value="Bacteria"/>
</dbReference>
<dbReference type="Gene3D" id="3.40.50.150">
    <property type="entry name" value="Vaccinia Virus protein VP39"/>
    <property type="match status" value="1"/>
</dbReference>
<gene>
    <name evidence="2" type="ordered locus">M301_0993</name>
</gene>
<keyword evidence="2" id="KW-0808">Transferase</keyword>
<protein>
    <submittedName>
        <fullName evidence="2">Methyltransferase type 11</fullName>
    </submittedName>
</protein>
<feature type="domain" description="Methyltransferase type 11" evidence="1">
    <location>
        <begin position="47"/>
        <end position="98"/>
    </location>
</feature>
<organism evidence="2 3">
    <name type="scientific">Methylotenera versatilis (strain 301)</name>
    <dbReference type="NCBI Taxonomy" id="666681"/>
    <lineage>
        <taxon>Bacteria</taxon>
        <taxon>Pseudomonadati</taxon>
        <taxon>Pseudomonadota</taxon>
        <taxon>Betaproteobacteria</taxon>
        <taxon>Nitrosomonadales</taxon>
        <taxon>Methylophilaceae</taxon>
        <taxon>Methylotenera</taxon>
    </lineage>
</organism>
<evidence type="ECO:0000259" key="1">
    <source>
        <dbReference type="Pfam" id="PF08241"/>
    </source>
</evidence>
<dbReference type="InterPro" id="IPR019734">
    <property type="entry name" value="TPR_rpt"/>
</dbReference>
<dbReference type="SMART" id="SM00028">
    <property type="entry name" value="TPR"/>
    <property type="match status" value="2"/>
</dbReference>
<dbReference type="STRING" id="666681.M301_0993"/>
<dbReference type="GO" id="GO:0032259">
    <property type="term" value="P:methylation"/>
    <property type="evidence" value="ECO:0007669"/>
    <property type="project" value="UniProtKB-KW"/>
</dbReference>
<dbReference type="eggNOG" id="COG4627">
    <property type="taxonomic scope" value="Bacteria"/>
</dbReference>
<dbReference type="Pfam" id="PF13432">
    <property type="entry name" value="TPR_16"/>
    <property type="match status" value="1"/>
</dbReference>
<dbReference type="HOGENOM" id="CLU_815880_0_0_4"/>
<reference evidence="2 3" key="2">
    <citation type="journal article" date="2011" name="J. Bacteriol.">
        <title>Genomes of three methylotrophs from a single niche uncover genetic and metabolic divergence of Methylophilaceae.</title>
        <authorList>
            <person name="Lapidus A."/>
            <person name="Clum A."/>
            <person name="Labutti K."/>
            <person name="Kaluzhnaya M.G."/>
            <person name="Lim S."/>
            <person name="Beck D.A."/>
            <person name="Glavina Del Rio T."/>
            <person name="Nolan M."/>
            <person name="Mavromatis K."/>
            <person name="Huntemann M."/>
            <person name="Lucas S."/>
            <person name="Lidstrom M.E."/>
            <person name="Ivanova N."/>
            <person name="Chistoserdova L."/>
        </authorList>
    </citation>
    <scope>NUCLEOTIDE SEQUENCE [LARGE SCALE GENOMIC DNA]</scope>
    <source>
        <strain evidence="2 3">301</strain>
    </source>
</reference>
<dbReference type="SUPFAM" id="SSF48452">
    <property type="entry name" value="TPR-like"/>
    <property type="match status" value="1"/>
</dbReference>
<evidence type="ECO:0000313" key="3">
    <source>
        <dbReference type="Proteomes" id="UP000000383"/>
    </source>
</evidence>
<dbReference type="InterPro" id="IPR029063">
    <property type="entry name" value="SAM-dependent_MTases_sf"/>
</dbReference>
<reference evidence="3" key="1">
    <citation type="submission" date="2010-05" db="EMBL/GenBank/DDBJ databases">
        <title>Complete sequence of Methylotenera sp. 301.</title>
        <authorList>
            <person name="Lucas S."/>
            <person name="Copeland A."/>
            <person name="Lapidus A."/>
            <person name="Cheng J.-F."/>
            <person name="Bruce D."/>
            <person name="Goodwin L."/>
            <person name="Pitluck S."/>
            <person name="Clum A."/>
            <person name="Land M."/>
            <person name="Hauser L."/>
            <person name="Kyrpides N."/>
            <person name="Ivanova N."/>
            <person name="Chistoservova L."/>
            <person name="Kalyuzhnaya M."/>
            <person name="Woyke T."/>
        </authorList>
    </citation>
    <scope>NUCLEOTIDE SEQUENCE [LARGE SCALE GENOMIC DNA]</scope>
    <source>
        <strain evidence="3">301</strain>
    </source>
</reference>
<dbReference type="AlphaFoldDB" id="D7DQ06"/>
<dbReference type="GO" id="GO:0008757">
    <property type="term" value="F:S-adenosylmethionine-dependent methyltransferase activity"/>
    <property type="evidence" value="ECO:0007669"/>
    <property type="project" value="InterPro"/>
</dbReference>
<keyword evidence="2" id="KW-0489">Methyltransferase</keyword>
<dbReference type="RefSeq" id="WP_013147693.1">
    <property type="nucleotide sequence ID" value="NC_014207.1"/>
</dbReference>
<dbReference type="EMBL" id="CP002056">
    <property type="protein sequence ID" value="ADI29377.1"/>
    <property type="molecule type" value="Genomic_DNA"/>
</dbReference>
<dbReference type="InterPro" id="IPR013216">
    <property type="entry name" value="Methyltransf_11"/>
</dbReference>
<keyword evidence="3" id="KW-1185">Reference proteome</keyword>
<dbReference type="Proteomes" id="UP000000383">
    <property type="component" value="Chromosome"/>
</dbReference>
<sequence length="340" mass="37364">MKTFLHVGCGPVYFDPISHKSTRPKGFSHDDWNELRLDINPDVNPDVVGTMTDMSAVASGSVDAIYSSHNIEHLYPHEVPIALSEFKRVLRSDGFVVITCPDLKSVCALVVEDKLTEPAYISPAGPIAPIDILYGHRPPMSQGNLYMSHRCGFTLNVLLATLEAAGFTKAVGTCRPHCFDLWSLGSLSNLDDKEILNLASSYFPDSMDNTNSQAKINNDLKLAVIDVLLMALEHQQAGRLDEAKQLFVEILEIEPKHAEANFHLGVIAFIQKGPAASIPWFEAALDTNPSNEQYWVSYIDVLVQSGLTDSVPEALELGQKYGLTAERAIKLAEELNLVTS</sequence>
<dbReference type="Pfam" id="PF08241">
    <property type="entry name" value="Methyltransf_11"/>
    <property type="match status" value="1"/>
</dbReference>